<feature type="region of interest" description="Disordered" evidence="1">
    <location>
        <begin position="58"/>
        <end position="128"/>
    </location>
</feature>
<name>A0A9Q1EPE1_SYNKA</name>
<feature type="compositionally biased region" description="Low complexity" evidence="1">
    <location>
        <begin position="82"/>
        <end position="98"/>
    </location>
</feature>
<protein>
    <submittedName>
        <fullName evidence="2">Uncharacterized protein</fullName>
    </submittedName>
</protein>
<evidence type="ECO:0000313" key="3">
    <source>
        <dbReference type="Proteomes" id="UP001152622"/>
    </source>
</evidence>
<comment type="caution">
    <text evidence="2">The sequence shown here is derived from an EMBL/GenBank/DDBJ whole genome shotgun (WGS) entry which is preliminary data.</text>
</comment>
<organism evidence="2 3">
    <name type="scientific">Synaphobranchus kaupii</name>
    <name type="common">Kaup's arrowtooth eel</name>
    <dbReference type="NCBI Taxonomy" id="118154"/>
    <lineage>
        <taxon>Eukaryota</taxon>
        <taxon>Metazoa</taxon>
        <taxon>Chordata</taxon>
        <taxon>Craniata</taxon>
        <taxon>Vertebrata</taxon>
        <taxon>Euteleostomi</taxon>
        <taxon>Actinopterygii</taxon>
        <taxon>Neopterygii</taxon>
        <taxon>Teleostei</taxon>
        <taxon>Anguilliformes</taxon>
        <taxon>Synaphobranchidae</taxon>
        <taxon>Synaphobranchus</taxon>
    </lineage>
</organism>
<dbReference type="AlphaFoldDB" id="A0A9Q1EPE1"/>
<dbReference type="EMBL" id="JAINUF010000014">
    <property type="protein sequence ID" value="KAJ8342537.1"/>
    <property type="molecule type" value="Genomic_DNA"/>
</dbReference>
<evidence type="ECO:0000256" key="1">
    <source>
        <dbReference type="SAM" id="MobiDB-lite"/>
    </source>
</evidence>
<accession>A0A9Q1EPE1</accession>
<proteinExistence type="predicted"/>
<gene>
    <name evidence="2" type="ORF">SKAU_G00324650</name>
</gene>
<reference evidence="2" key="1">
    <citation type="journal article" date="2023" name="Science">
        <title>Genome structures resolve the early diversification of teleost fishes.</title>
        <authorList>
            <person name="Parey E."/>
            <person name="Louis A."/>
            <person name="Montfort J."/>
            <person name="Bouchez O."/>
            <person name="Roques C."/>
            <person name="Iampietro C."/>
            <person name="Lluch J."/>
            <person name="Castinel A."/>
            <person name="Donnadieu C."/>
            <person name="Desvignes T."/>
            <person name="Floi Bucao C."/>
            <person name="Jouanno E."/>
            <person name="Wen M."/>
            <person name="Mejri S."/>
            <person name="Dirks R."/>
            <person name="Jansen H."/>
            <person name="Henkel C."/>
            <person name="Chen W.J."/>
            <person name="Zahm M."/>
            <person name="Cabau C."/>
            <person name="Klopp C."/>
            <person name="Thompson A.W."/>
            <person name="Robinson-Rechavi M."/>
            <person name="Braasch I."/>
            <person name="Lecointre G."/>
            <person name="Bobe J."/>
            <person name="Postlethwait J.H."/>
            <person name="Berthelot C."/>
            <person name="Roest Crollius H."/>
            <person name="Guiguen Y."/>
        </authorList>
    </citation>
    <scope>NUCLEOTIDE SEQUENCE</scope>
    <source>
        <strain evidence="2">WJC10195</strain>
    </source>
</reference>
<evidence type="ECO:0000313" key="2">
    <source>
        <dbReference type="EMBL" id="KAJ8342537.1"/>
    </source>
</evidence>
<keyword evidence="3" id="KW-1185">Reference proteome</keyword>
<sequence length="153" mass="16035">MMHCDQQSERLQSMHISKGRAHHLSPYLHVVNVNNVLLAEPSCLDGPSSRLALSRCTSERNVTRIPNEPSAAAPAPRGGVTAESAAPSGGSGRAAGPEGNRDTSQPGAAERGGGVKALFARGSQGSSRVQIQVQVWLLCPKNNTGRGKRSCTN</sequence>
<dbReference type="Proteomes" id="UP001152622">
    <property type="component" value="Chromosome 14"/>
</dbReference>